<keyword evidence="3" id="KW-1185">Reference proteome</keyword>
<dbReference type="OrthoDB" id="946349at2759"/>
<accession>A0A9D4AK43</accession>
<reference evidence="2 3" key="1">
    <citation type="journal article" date="2021" name="Plant Biotechnol. J.">
        <title>Multi-omics assisted identification of the key and species-specific regulatory components of drought-tolerant mechanisms in Gossypium stocksii.</title>
        <authorList>
            <person name="Yu D."/>
            <person name="Ke L."/>
            <person name="Zhang D."/>
            <person name="Wu Y."/>
            <person name="Sun Y."/>
            <person name="Mei J."/>
            <person name="Sun J."/>
            <person name="Sun Y."/>
        </authorList>
    </citation>
    <scope>NUCLEOTIDE SEQUENCE [LARGE SCALE GENOMIC DNA]</scope>
    <source>
        <strain evidence="3">cv. E1</strain>
        <tissue evidence="2">Leaf</tissue>
    </source>
</reference>
<feature type="region of interest" description="Disordered" evidence="1">
    <location>
        <begin position="161"/>
        <end position="182"/>
    </location>
</feature>
<evidence type="ECO:0000313" key="3">
    <source>
        <dbReference type="Proteomes" id="UP000828251"/>
    </source>
</evidence>
<protein>
    <submittedName>
        <fullName evidence="2">Uncharacterized protein</fullName>
    </submittedName>
</protein>
<sequence>MKTPILLALENFEEFLKLPPDGESNEKGSYHLALYVRRSYASELNVCDRVLHLIITWILHPISKHAVLRSTSYWWIDCFHSNRHLDLAIILFNEKTKIIGKELSSNVTLPFGTYVSYIFTRLNIPTNVDPPMSVRLQLISFAALHRVGFKLNPLIENWVKDDQPNPQEVDDEDVEEEHEEIPPPELLSMPLLLLQLKNKLFQLTR</sequence>
<comment type="caution">
    <text evidence="2">The sequence shown here is derived from an EMBL/GenBank/DDBJ whole genome shotgun (WGS) entry which is preliminary data.</text>
</comment>
<dbReference type="EMBL" id="JAIQCV010000001">
    <property type="protein sequence ID" value="KAH1130590.1"/>
    <property type="molecule type" value="Genomic_DNA"/>
</dbReference>
<dbReference type="Proteomes" id="UP000828251">
    <property type="component" value="Unassembled WGS sequence"/>
</dbReference>
<name>A0A9D4AK43_9ROSI</name>
<feature type="compositionally biased region" description="Acidic residues" evidence="1">
    <location>
        <begin position="168"/>
        <end position="179"/>
    </location>
</feature>
<dbReference type="AlphaFoldDB" id="A0A9D4AK43"/>
<organism evidence="2 3">
    <name type="scientific">Gossypium stocksii</name>
    <dbReference type="NCBI Taxonomy" id="47602"/>
    <lineage>
        <taxon>Eukaryota</taxon>
        <taxon>Viridiplantae</taxon>
        <taxon>Streptophyta</taxon>
        <taxon>Embryophyta</taxon>
        <taxon>Tracheophyta</taxon>
        <taxon>Spermatophyta</taxon>
        <taxon>Magnoliopsida</taxon>
        <taxon>eudicotyledons</taxon>
        <taxon>Gunneridae</taxon>
        <taxon>Pentapetalae</taxon>
        <taxon>rosids</taxon>
        <taxon>malvids</taxon>
        <taxon>Malvales</taxon>
        <taxon>Malvaceae</taxon>
        <taxon>Malvoideae</taxon>
        <taxon>Gossypium</taxon>
    </lineage>
</organism>
<evidence type="ECO:0000256" key="1">
    <source>
        <dbReference type="SAM" id="MobiDB-lite"/>
    </source>
</evidence>
<gene>
    <name evidence="2" type="ORF">J1N35_001968</name>
</gene>
<evidence type="ECO:0000313" key="2">
    <source>
        <dbReference type="EMBL" id="KAH1130590.1"/>
    </source>
</evidence>
<proteinExistence type="predicted"/>